<feature type="domain" description="MADS-box" evidence="11">
    <location>
        <begin position="27"/>
        <end position="87"/>
    </location>
</feature>
<dbReference type="SUPFAM" id="SSF53335">
    <property type="entry name" value="S-adenosyl-L-methionine-dependent methyltransferases"/>
    <property type="match status" value="1"/>
</dbReference>
<keyword evidence="4" id="KW-0949">S-adenosyl-L-methionine</keyword>
<keyword evidence="8" id="KW-0539">Nucleus</keyword>
<feature type="coiled-coil region" evidence="9">
    <location>
        <begin position="106"/>
        <end position="196"/>
    </location>
</feature>
<sequence>MGKWENIGSKGGRKEKRSGGGCGEEEMGRGRVELKRIENKINRQVTFSKRRNGLLKKAYELSVLCDAEIALIIFSSRGKLFEFASSEITKTIERYQSYQYASQLPADDQETQARNTYQEISKLKAKYESLQRSHRNLLGEDLGPLSLKELQQLERQLESALSQARQRRTQLMLDHMEELQKRERHLEDINRQLKFKLEAETSSLRSIQGSWEPNAMIESDPFSFRLQPNTMECEPTLQMYHHFVPPEAATPGNTGGENTYMLGWVRMGSIKDMLQLTPEEDEKACTFALQLVVGSILPMTVKAAVELQLLEIIVKAGPGAKLSPADVVSRMPTENPEAVAMVDRILCLLAAYGVVSCSVETGDDGHPSCKYGAAPVCKYLTKNEDGVSLAAMSLMNQDKINMESSYYLKDAVLEGGVPFQKAYGMTVFEHHGTDPRFNKLFNECMRNHSTILMKKLLETYRGFDDVKVLVDVGGGTGATIHMITAKHPHIKGINFDLPHVISTAPPYPGVEHVSGDMFERVPSGGDAIFMKWIIHDWTNEQCTKILKNCWKVLPEKGKMMVVEYILPIIPESNSIAQGVFTVDMAMMIQTGGRERTQKEFEALAKEAGFTGLKATYISMYTWLMEFTK</sequence>
<dbReference type="InterPro" id="IPR002487">
    <property type="entry name" value="TF_Kbox"/>
</dbReference>
<evidence type="ECO:0000313" key="13">
    <source>
        <dbReference type="EMBL" id="THU44332.1"/>
    </source>
</evidence>
<comment type="caution">
    <text evidence="13">The sequence shown here is derived from an EMBL/GenBank/DDBJ whole genome shotgun (WGS) entry which is preliminary data.</text>
</comment>
<dbReference type="Gene3D" id="1.10.10.10">
    <property type="entry name" value="Winged helix-like DNA-binding domain superfamily/Winged helix DNA-binding domain"/>
    <property type="match status" value="1"/>
</dbReference>
<dbReference type="GO" id="GO:0045944">
    <property type="term" value="P:positive regulation of transcription by RNA polymerase II"/>
    <property type="evidence" value="ECO:0007669"/>
    <property type="project" value="InterPro"/>
</dbReference>
<evidence type="ECO:0000256" key="5">
    <source>
        <dbReference type="ARBA" id="ARBA00023015"/>
    </source>
</evidence>
<evidence type="ECO:0000259" key="12">
    <source>
        <dbReference type="PROSITE" id="PS51297"/>
    </source>
</evidence>
<protein>
    <submittedName>
        <fullName evidence="13">Uncharacterized protein</fullName>
    </submittedName>
</protein>
<gene>
    <name evidence="13" type="ORF">C4D60_Mb02t06300</name>
</gene>
<feature type="region of interest" description="Disordered" evidence="10">
    <location>
        <begin position="1"/>
        <end position="26"/>
    </location>
</feature>
<dbReference type="GO" id="GO:0000977">
    <property type="term" value="F:RNA polymerase II transcription regulatory region sequence-specific DNA binding"/>
    <property type="evidence" value="ECO:0007669"/>
    <property type="project" value="InterPro"/>
</dbReference>
<evidence type="ECO:0000256" key="3">
    <source>
        <dbReference type="ARBA" id="ARBA00022679"/>
    </source>
</evidence>
<dbReference type="InterPro" id="IPR002100">
    <property type="entry name" value="TF_MADSbox"/>
</dbReference>
<dbReference type="FunFam" id="3.40.1810.10:FF:000008">
    <property type="entry name" value="MADS-box transcription factor 1"/>
    <property type="match status" value="1"/>
</dbReference>
<dbReference type="InterPro" id="IPR036388">
    <property type="entry name" value="WH-like_DNA-bd_sf"/>
</dbReference>
<dbReference type="Pfam" id="PF00319">
    <property type="entry name" value="SRF-TF"/>
    <property type="match status" value="1"/>
</dbReference>
<name>A0A4S8IAZ6_MUSBA</name>
<dbReference type="CDD" id="cd02440">
    <property type="entry name" value="AdoMet_MTases"/>
    <property type="match status" value="1"/>
</dbReference>
<dbReference type="Pfam" id="PF01486">
    <property type="entry name" value="K-box"/>
    <property type="match status" value="1"/>
</dbReference>
<dbReference type="InterPro" id="IPR029063">
    <property type="entry name" value="SAM-dependent_MTases_sf"/>
</dbReference>
<keyword evidence="2" id="KW-0489">Methyltransferase</keyword>
<evidence type="ECO:0000313" key="14">
    <source>
        <dbReference type="Proteomes" id="UP000317650"/>
    </source>
</evidence>
<keyword evidence="14" id="KW-1185">Reference proteome</keyword>
<dbReference type="PRINTS" id="PR00404">
    <property type="entry name" value="MADSDOMAIN"/>
</dbReference>
<dbReference type="GO" id="GO:0032259">
    <property type="term" value="P:methylation"/>
    <property type="evidence" value="ECO:0007669"/>
    <property type="project" value="UniProtKB-KW"/>
</dbReference>
<dbReference type="GO" id="GO:0008171">
    <property type="term" value="F:O-methyltransferase activity"/>
    <property type="evidence" value="ECO:0007669"/>
    <property type="project" value="InterPro"/>
</dbReference>
<dbReference type="PROSITE" id="PS00350">
    <property type="entry name" value="MADS_BOX_1"/>
    <property type="match status" value="1"/>
</dbReference>
<dbReference type="InterPro" id="IPR036390">
    <property type="entry name" value="WH_DNA-bd_sf"/>
</dbReference>
<organism evidence="13 14">
    <name type="scientific">Musa balbisiana</name>
    <name type="common">Banana</name>
    <dbReference type="NCBI Taxonomy" id="52838"/>
    <lineage>
        <taxon>Eukaryota</taxon>
        <taxon>Viridiplantae</taxon>
        <taxon>Streptophyta</taxon>
        <taxon>Embryophyta</taxon>
        <taxon>Tracheophyta</taxon>
        <taxon>Spermatophyta</taxon>
        <taxon>Magnoliopsida</taxon>
        <taxon>Liliopsida</taxon>
        <taxon>Zingiberales</taxon>
        <taxon>Musaceae</taxon>
        <taxon>Musa</taxon>
    </lineage>
</organism>
<dbReference type="SUPFAM" id="SSF55455">
    <property type="entry name" value="SRF-like"/>
    <property type="match status" value="1"/>
</dbReference>
<dbReference type="PROSITE" id="PS51297">
    <property type="entry name" value="K_BOX"/>
    <property type="match status" value="1"/>
</dbReference>
<dbReference type="EMBL" id="PYDT01000011">
    <property type="protein sequence ID" value="THU44332.1"/>
    <property type="molecule type" value="Genomic_DNA"/>
</dbReference>
<dbReference type="FunFam" id="3.40.50.150:FF:000061">
    <property type="entry name" value="Caffeic acid O-methyltransferase"/>
    <property type="match status" value="1"/>
</dbReference>
<proteinExistence type="predicted"/>
<dbReference type="GO" id="GO:0005634">
    <property type="term" value="C:nucleus"/>
    <property type="evidence" value="ECO:0007669"/>
    <property type="project" value="UniProtKB-SubCell"/>
</dbReference>
<dbReference type="Gene3D" id="3.40.1810.10">
    <property type="entry name" value="Transcription factor, MADS-box"/>
    <property type="match status" value="1"/>
</dbReference>
<evidence type="ECO:0000256" key="7">
    <source>
        <dbReference type="ARBA" id="ARBA00023163"/>
    </source>
</evidence>
<evidence type="ECO:0000256" key="9">
    <source>
        <dbReference type="SAM" id="Coils"/>
    </source>
</evidence>
<dbReference type="GO" id="GO:0046983">
    <property type="term" value="F:protein dimerization activity"/>
    <property type="evidence" value="ECO:0007669"/>
    <property type="project" value="InterPro"/>
</dbReference>
<dbReference type="GO" id="GO:0003700">
    <property type="term" value="F:DNA-binding transcription factor activity"/>
    <property type="evidence" value="ECO:0007669"/>
    <property type="project" value="InterPro"/>
</dbReference>
<dbReference type="PROSITE" id="PS50066">
    <property type="entry name" value="MADS_BOX_2"/>
    <property type="match status" value="1"/>
</dbReference>
<dbReference type="InterPro" id="IPR033896">
    <property type="entry name" value="MEF2-like_N"/>
</dbReference>
<evidence type="ECO:0000256" key="1">
    <source>
        <dbReference type="ARBA" id="ARBA00004123"/>
    </source>
</evidence>
<dbReference type="PROSITE" id="PS51683">
    <property type="entry name" value="SAM_OMT_II"/>
    <property type="match status" value="1"/>
</dbReference>
<dbReference type="Proteomes" id="UP000317650">
    <property type="component" value="Chromosome 2"/>
</dbReference>
<dbReference type="InterPro" id="IPR001077">
    <property type="entry name" value="COMT_C"/>
</dbReference>
<dbReference type="AlphaFoldDB" id="A0A4S8IAZ6"/>
<evidence type="ECO:0000256" key="2">
    <source>
        <dbReference type="ARBA" id="ARBA00022603"/>
    </source>
</evidence>
<dbReference type="Pfam" id="PF00891">
    <property type="entry name" value="Methyltransf_2"/>
    <property type="match status" value="1"/>
</dbReference>
<dbReference type="InterPro" id="IPR012967">
    <property type="entry name" value="COMT_dimerisation"/>
</dbReference>
<dbReference type="SMART" id="SM00432">
    <property type="entry name" value="MADS"/>
    <property type="match status" value="1"/>
</dbReference>
<dbReference type="InterPro" id="IPR016461">
    <property type="entry name" value="COMT-like"/>
</dbReference>
<comment type="subcellular location">
    <subcellularLocation>
        <location evidence="1">Nucleus</location>
    </subcellularLocation>
</comment>
<evidence type="ECO:0000256" key="4">
    <source>
        <dbReference type="ARBA" id="ARBA00022691"/>
    </source>
</evidence>
<evidence type="ECO:0000256" key="10">
    <source>
        <dbReference type="SAM" id="MobiDB-lite"/>
    </source>
</evidence>
<keyword evidence="3" id="KW-0808">Transferase</keyword>
<keyword evidence="7" id="KW-0804">Transcription</keyword>
<keyword evidence="9" id="KW-0175">Coiled coil</keyword>
<evidence type="ECO:0000256" key="8">
    <source>
        <dbReference type="ARBA" id="ARBA00023242"/>
    </source>
</evidence>
<dbReference type="FunFam" id="1.10.10.10:FF:000357">
    <property type="entry name" value="Caffeic acid 3-O-methyltransferase"/>
    <property type="match status" value="1"/>
</dbReference>
<dbReference type="STRING" id="52838.A0A4S8IAZ6"/>
<keyword evidence="6" id="KW-0238">DNA-binding</keyword>
<dbReference type="Pfam" id="PF08100">
    <property type="entry name" value="Dimerisation"/>
    <property type="match status" value="1"/>
</dbReference>
<accession>A0A4S8IAZ6</accession>
<evidence type="ECO:0000256" key="6">
    <source>
        <dbReference type="ARBA" id="ARBA00023125"/>
    </source>
</evidence>
<evidence type="ECO:0000259" key="11">
    <source>
        <dbReference type="PROSITE" id="PS50066"/>
    </source>
</evidence>
<dbReference type="PANTHER" id="PTHR11746">
    <property type="entry name" value="O-METHYLTRANSFERASE"/>
    <property type="match status" value="1"/>
</dbReference>
<dbReference type="CDD" id="cd00265">
    <property type="entry name" value="MADS_MEF2_like"/>
    <property type="match status" value="1"/>
</dbReference>
<reference evidence="13 14" key="1">
    <citation type="journal article" date="2019" name="Nat. Plants">
        <title>Genome sequencing of Musa balbisiana reveals subgenome evolution and function divergence in polyploid bananas.</title>
        <authorList>
            <person name="Yao X."/>
        </authorList>
    </citation>
    <scope>NUCLEOTIDE SEQUENCE [LARGE SCALE GENOMIC DNA]</scope>
    <source>
        <strain evidence="14">cv. DH-PKW</strain>
        <tissue evidence="13">Leaves</tissue>
    </source>
</reference>
<feature type="domain" description="K-box" evidence="12">
    <location>
        <begin position="113"/>
        <end position="203"/>
    </location>
</feature>
<dbReference type="InterPro" id="IPR036879">
    <property type="entry name" value="TF_MADSbox_sf"/>
</dbReference>
<dbReference type="SUPFAM" id="SSF46785">
    <property type="entry name" value="Winged helix' DNA-binding domain"/>
    <property type="match status" value="1"/>
</dbReference>
<keyword evidence="5" id="KW-0805">Transcription regulation</keyword>
<dbReference type="Gene3D" id="3.40.50.150">
    <property type="entry name" value="Vaccinia Virus protein VP39"/>
    <property type="match status" value="1"/>
</dbReference>